<dbReference type="InterPro" id="IPR051239">
    <property type="entry name" value="2'-dNMP_N-hydrolase"/>
</dbReference>
<accession>A0A087EA03</accession>
<dbReference type="Pfam" id="PF05014">
    <property type="entry name" value="Nuc_deoxyrib_tr"/>
    <property type="match status" value="1"/>
</dbReference>
<dbReference type="GO" id="GO:0070694">
    <property type="term" value="F:5-hydroxymethyl-dUMP N-hydrolase activity"/>
    <property type="evidence" value="ECO:0007669"/>
    <property type="project" value="TreeGrafter"/>
</dbReference>
<dbReference type="eggNOG" id="COG3613">
    <property type="taxonomic scope" value="Bacteria"/>
</dbReference>
<protein>
    <submittedName>
        <fullName evidence="2">Nucleoside 2-deoxyribosyltransferase</fullName>
    </submittedName>
</protein>
<dbReference type="RefSeq" id="WP_024462787.1">
    <property type="nucleotide sequence ID" value="NZ_CP062939.1"/>
</dbReference>
<dbReference type="InterPro" id="IPR007710">
    <property type="entry name" value="Nucleoside_deoxyribTrfase"/>
</dbReference>
<dbReference type="AlphaFoldDB" id="A0A087EA03"/>
<dbReference type="Proteomes" id="UP000029055">
    <property type="component" value="Unassembled WGS sequence"/>
</dbReference>
<dbReference type="OrthoDB" id="9795789at2"/>
<keyword evidence="2" id="KW-0808">Transferase</keyword>
<proteinExistence type="predicted"/>
<name>A0A087EA03_9BIFI</name>
<dbReference type="EMBL" id="JGZR01000003">
    <property type="protein sequence ID" value="KFJ04604.1"/>
    <property type="molecule type" value="Genomic_DNA"/>
</dbReference>
<reference evidence="2 3" key="1">
    <citation type="submission" date="2014-03" db="EMBL/GenBank/DDBJ databases">
        <title>Genomics of Bifidobacteria.</title>
        <authorList>
            <person name="Ventura M."/>
            <person name="Milani C."/>
            <person name="Lugli G.A."/>
        </authorList>
    </citation>
    <scope>NUCLEOTIDE SEQUENCE [LARGE SCALE GENOMIC DNA]</scope>
    <source>
        <strain evidence="2 3">LMG 11597</strain>
    </source>
</reference>
<organism evidence="2 3">
    <name type="scientific">Bifidobacterium subtile</name>
    <dbReference type="NCBI Taxonomy" id="77635"/>
    <lineage>
        <taxon>Bacteria</taxon>
        <taxon>Bacillati</taxon>
        <taxon>Actinomycetota</taxon>
        <taxon>Actinomycetes</taxon>
        <taxon>Bifidobacteriales</taxon>
        <taxon>Bifidobacteriaceae</taxon>
        <taxon>Bifidobacterium</taxon>
    </lineage>
</organism>
<dbReference type="GO" id="GO:0009159">
    <property type="term" value="P:deoxyribonucleoside monophosphate catabolic process"/>
    <property type="evidence" value="ECO:0007669"/>
    <property type="project" value="TreeGrafter"/>
</dbReference>
<dbReference type="PANTHER" id="PTHR15364:SF0">
    <property type="entry name" value="2'-DEOXYNUCLEOSIDE 5'-PHOSPHATE N-HYDROLASE 1"/>
    <property type="match status" value="1"/>
</dbReference>
<dbReference type="STRING" id="77635.BISU_0612"/>
<comment type="caution">
    <text evidence="2">The sequence shown here is derived from an EMBL/GenBank/DDBJ whole genome shotgun (WGS) entry which is preliminary data.</text>
</comment>
<dbReference type="PANTHER" id="PTHR15364">
    <property type="entry name" value="2'-DEOXYNUCLEOSIDE 5'-PHOSPHATE N-HYDROLASE 1"/>
    <property type="match status" value="1"/>
</dbReference>
<sequence>MTAAAAPVPTDDQTFDAQAKPQEPHEPHEHYDFYAAGPFFNDEEIHSMERLEAVLESHGRKLFKPRFGEADKREHDAAWPRFCFEQDIDGIHDSDAVIANLIDGDTGTMFEIGYAYSRGMPVYAYYEGVKPADTINLMIAQSVSAVFAGPDDLAHWLETGEHTQPEFKQF</sequence>
<dbReference type="SUPFAM" id="SSF52309">
    <property type="entry name" value="N-(deoxy)ribosyltransferase-like"/>
    <property type="match status" value="1"/>
</dbReference>
<feature type="region of interest" description="Disordered" evidence="1">
    <location>
        <begin position="1"/>
        <end position="28"/>
    </location>
</feature>
<evidence type="ECO:0000313" key="2">
    <source>
        <dbReference type="EMBL" id="KFJ04604.1"/>
    </source>
</evidence>
<dbReference type="GO" id="GO:0016740">
    <property type="term" value="F:transferase activity"/>
    <property type="evidence" value="ECO:0007669"/>
    <property type="project" value="UniProtKB-KW"/>
</dbReference>
<evidence type="ECO:0000256" key="1">
    <source>
        <dbReference type="SAM" id="MobiDB-lite"/>
    </source>
</evidence>
<dbReference type="Gene3D" id="3.40.50.450">
    <property type="match status" value="1"/>
</dbReference>
<keyword evidence="3" id="KW-1185">Reference proteome</keyword>
<evidence type="ECO:0000313" key="3">
    <source>
        <dbReference type="Proteomes" id="UP000029055"/>
    </source>
</evidence>
<gene>
    <name evidence="2" type="ORF">BISU_0612</name>
</gene>